<reference evidence="1 2" key="1">
    <citation type="journal article" date="2013" name="Int. J. Syst. Evol. Microbiol.">
        <title>Ilumatobacter nonamiense sp. nov. and Ilumatobacter coccineum sp. nov., isolated from seashore sand.</title>
        <authorList>
            <person name="Matsumoto A."/>
            <person name="Kasai H."/>
            <person name="Matsuo Y."/>
            <person name="Shizuri Y."/>
            <person name="Ichikawa N."/>
            <person name="Fujita N."/>
            <person name="Omura S."/>
            <person name="Takahashi Y."/>
        </authorList>
    </citation>
    <scope>NUCLEOTIDE SEQUENCE [LARGE SCALE GENOMIC DNA]</scope>
    <source>
        <strain evidence="2">NBRC 103263 / KCTC 29153 / YM16-304</strain>
    </source>
</reference>
<organism evidence="1 2">
    <name type="scientific">Ilumatobacter coccineus (strain NBRC 103263 / KCTC 29153 / YM16-304)</name>
    <dbReference type="NCBI Taxonomy" id="1313172"/>
    <lineage>
        <taxon>Bacteria</taxon>
        <taxon>Bacillati</taxon>
        <taxon>Actinomycetota</taxon>
        <taxon>Acidimicrobiia</taxon>
        <taxon>Acidimicrobiales</taxon>
        <taxon>Ilumatobacteraceae</taxon>
        <taxon>Ilumatobacter</taxon>
    </lineage>
</organism>
<dbReference type="SUPFAM" id="SSF52833">
    <property type="entry name" value="Thioredoxin-like"/>
    <property type="match status" value="1"/>
</dbReference>
<keyword evidence="2" id="KW-1185">Reference proteome</keyword>
<evidence type="ECO:0000313" key="2">
    <source>
        <dbReference type="Proteomes" id="UP000011863"/>
    </source>
</evidence>
<dbReference type="OrthoDB" id="5188698at2"/>
<accession>A0A6C7EBX8</accession>
<sequence length="118" mass="12784">MLDHGPMIGPDELTDTLGWTLKPEGLCQDDRCVIVPDRGAIESDGHIDVTAVAALLDRPAVHDDASGLVAIGAPRERRRGALHDLRAPDFTLPDLEGTSHSLSDHRSKKKLLVAFSSW</sequence>
<evidence type="ECO:0000313" key="1">
    <source>
        <dbReference type="EMBL" id="BAN03890.1"/>
    </source>
</evidence>
<dbReference type="InterPro" id="IPR036249">
    <property type="entry name" value="Thioredoxin-like_sf"/>
</dbReference>
<name>A0A6C7EBX8_ILUCY</name>
<proteinExistence type="predicted"/>
<protein>
    <recommendedName>
        <fullName evidence="3">Redoxin domain-containing protein</fullName>
    </recommendedName>
</protein>
<dbReference type="EMBL" id="AP012057">
    <property type="protein sequence ID" value="BAN03890.1"/>
    <property type="molecule type" value="Genomic_DNA"/>
</dbReference>
<gene>
    <name evidence="1" type="ORF">YM304_35760</name>
</gene>
<dbReference type="RefSeq" id="WP_015443137.1">
    <property type="nucleotide sequence ID" value="NC_020520.1"/>
</dbReference>
<dbReference type="Gene3D" id="3.40.30.10">
    <property type="entry name" value="Glutaredoxin"/>
    <property type="match status" value="1"/>
</dbReference>
<dbReference type="KEGG" id="aym:YM304_35760"/>
<dbReference type="AlphaFoldDB" id="A0A6C7EBX8"/>
<dbReference type="Proteomes" id="UP000011863">
    <property type="component" value="Chromosome"/>
</dbReference>
<evidence type="ECO:0008006" key="3">
    <source>
        <dbReference type="Google" id="ProtNLM"/>
    </source>
</evidence>